<keyword evidence="1" id="KW-0812">Transmembrane</keyword>
<dbReference type="Pfam" id="PF16220">
    <property type="entry name" value="DUF4880"/>
    <property type="match status" value="1"/>
</dbReference>
<evidence type="ECO:0000313" key="4">
    <source>
        <dbReference type="EMBL" id="MCE4558018.1"/>
    </source>
</evidence>
<dbReference type="PANTHER" id="PTHR30273">
    <property type="entry name" value="PERIPLASMIC SIGNAL SENSOR AND SIGMA FACTOR ACTIVATOR FECR-RELATED"/>
    <property type="match status" value="1"/>
</dbReference>
<sequence>MSRFESGADDRQFPGDRVKVTPEIAAEAAAWIASLHGPDRSPEMEDDFRAWQRQSPVHREAFEKMTDVWQAIPGTQAAKAFVQAAEREKQKARRARSAAWRWAGAAALGVFITAGVFTIQQWRDRDLYTTSVGEQRSVVLDDGTRMLLNTATQARVEFGSKQRTVKVTAGEALFEVAKDASRPFVVRVAGSEVVAVGTMFSVRFTDSPTHQDALTVTLVEGQVNVRPADGGGDGLRPLQAVALKPGDRLTLRHDASPASSDVAFKVDRPNIERAMAWQRREAAFDGASLPDVIAEFNRYSRTQIVLSEEVRKENYVVSGIYRTGDNAAFANSLSMLYGLKVREIDGRLELEKIR</sequence>
<dbReference type="InterPro" id="IPR012373">
    <property type="entry name" value="Ferrdict_sens_TM"/>
</dbReference>
<keyword evidence="1" id="KW-1133">Transmembrane helix</keyword>
<keyword evidence="1" id="KW-0472">Membrane</keyword>
<keyword evidence="5" id="KW-1185">Reference proteome</keyword>
<evidence type="ECO:0000313" key="5">
    <source>
        <dbReference type="Proteomes" id="UP001200741"/>
    </source>
</evidence>
<feature type="domain" description="FecR N-terminal" evidence="3">
    <location>
        <begin position="27"/>
        <end position="66"/>
    </location>
</feature>
<dbReference type="Gene3D" id="2.60.120.1440">
    <property type="match status" value="1"/>
</dbReference>
<feature type="domain" description="FecR protein" evidence="2">
    <location>
        <begin position="127"/>
        <end position="223"/>
    </location>
</feature>
<dbReference type="InterPro" id="IPR006860">
    <property type="entry name" value="FecR"/>
</dbReference>
<evidence type="ECO:0000256" key="1">
    <source>
        <dbReference type="SAM" id="Phobius"/>
    </source>
</evidence>
<evidence type="ECO:0000259" key="3">
    <source>
        <dbReference type="Pfam" id="PF16220"/>
    </source>
</evidence>
<evidence type="ECO:0000259" key="2">
    <source>
        <dbReference type="Pfam" id="PF04773"/>
    </source>
</evidence>
<reference evidence="4 5" key="1">
    <citation type="submission" date="2021-12" db="EMBL/GenBank/DDBJ databases">
        <title>Genome seq of P8.</title>
        <authorList>
            <person name="Seo T."/>
        </authorList>
    </citation>
    <scope>NUCLEOTIDE SEQUENCE [LARGE SCALE GENOMIC DNA]</scope>
    <source>
        <strain evidence="4 5">P8</strain>
    </source>
</reference>
<accession>A0ABS8Y2P5</accession>
<dbReference type="Pfam" id="PF04773">
    <property type="entry name" value="FecR"/>
    <property type="match status" value="1"/>
</dbReference>
<dbReference type="PIRSF" id="PIRSF018266">
    <property type="entry name" value="FecR"/>
    <property type="match status" value="1"/>
</dbReference>
<dbReference type="EMBL" id="JAJTWU010000015">
    <property type="protein sequence ID" value="MCE4558018.1"/>
    <property type="molecule type" value="Genomic_DNA"/>
</dbReference>
<organism evidence="4 5">
    <name type="scientific">Pelomonas cellulosilytica</name>
    <dbReference type="NCBI Taxonomy" id="2906762"/>
    <lineage>
        <taxon>Bacteria</taxon>
        <taxon>Pseudomonadati</taxon>
        <taxon>Pseudomonadota</taxon>
        <taxon>Betaproteobacteria</taxon>
        <taxon>Burkholderiales</taxon>
        <taxon>Sphaerotilaceae</taxon>
        <taxon>Roseateles</taxon>
    </lineage>
</organism>
<dbReference type="Proteomes" id="UP001200741">
    <property type="component" value="Unassembled WGS sequence"/>
</dbReference>
<protein>
    <submittedName>
        <fullName evidence="4">FecR domain-containing protein</fullName>
    </submittedName>
</protein>
<dbReference type="InterPro" id="IPR032623">
    <property type="entry name" value="FecR_N"/>
</dbReference>
<proteinExistence type="predicted"/>
<feature type="transmembrane region" description="Helical" evidence="1">
    <location>
        <begin position="99"/>
        <end position="119"/>
    </location>
</feature>
<dbReference type="PANTHER" id="PTHR30273:SF2">
    <property type="entry name" value="PROTEIN FECR"/>
    <property type="match status" value="1"/>
</dbReference>
<dbReference type="RefSeq" id="WP_233375415.1">
    <property type="nucleotide sequence ID" value="NZ_JAJTWU010000015.1"/>
</dbReference>
<comment type="caution">
    <text evidence="4">The sequence shown here is derived from an EMBL/GenBank/DDBJ whole genome shotgun (WGS) entry which is preliminary data.</text>
</comment>
<gene>
    <name evidence="4" type="ORF">LXT13_26885</name>
</gene>
<name>A0ABS8Y2P5_9BURK</name>